<proteinExistence type="predicted"/>
<evidence type="ECO:0000256" key="2">
    <source>
        <dbReference type="SAM" id="Phobius"/>
    </source>
</evidence>
<dbReference type="Gene3D" id="2.160.20.120">
    <property type="match status" value="1"/>
</dbReference>
<dbReference type="AlphaFoldDB" id="A0A173QYH9"/>
<dbReference type="OrthoDB" id="1936592at2"/>
<dbReference type="Proteomes" id="UP000095597">
    <property type="component" value="Unassembled WGS sequence"/>
</dbReference>
<gene>
    <name evidence="4" type="ORF">ERS852573_00146</name>
</gene>
<accession>A0A173QYH9</accession>
<evidence type="ECO:0000259" key="3">
    <source>
        <dbReference type="Pfam" id="PF13349"/>
    </source>
</evidence>
<evidence type="ECO:0000313" key="5">
    <source>
        <dbReference type="Proteomes" id="UP000095597"/>
    </source>
</evidence>
<feature type="transmembrane region" description="Helical" evidence="2">
    <location>
        <begin position="7"/>
        <end position="29"/>
    </location>
</feature>
<keyword evidence="2" id="KW-1133">Transmembrane helix</keyword>
<feature type="domain" description="DUF4097" evidence="3">
    <location>
        <begin position="131"/>
        <end position="260"/>
    </location>
</feature>
<dbReference type="Pfam" id="PF13349">
    <property type="entry name" value="DUF4097"/>
    <property type="match status" value="1"/>
</dbReference>
<reference evidence="4 5" key="1">
    <citation type="submission" date="2015-09" db="EMBL/GenBank/DDBJ databases">
        <authorList>
            <consortium name="Pathogen Informatics"/>
        </authorList>
    </citation>
    <scope>NUCLEOTIDE SEQUENCE [LARGE SCALE GENOMIC DNA]</scope>
    <source>
        <strain evidence="4 5">2789STDY5834961</strain>
    </source>
</reference>
<feature type="compositionally biased region" description="Acidic residues" evidence="1">
    <location>
        <begin position="55"/>
        <end position="81"/>
    </location>
</feature>
<organism evidence="4 5">
    <name type="scientific">Dorea longicatena</name>
    <dbReference type="NCBI Taxonomy" id="88431"/>
    <lineage>
        <taxon>Bacteria</taxon>
        <taxon>Bacillati</taxon>
        <taxon>Bacillota</taxon>
        <taxon>Clostridia</taxon>
        <taxon>Lachnospirales</taxon>
        <taxon>Lachnospiraceae</taxon>
        <taxon>Dorea</taxon>
    </lineage>
</organism>
<dbReference type="InterPro" id="IPR025164">
    <property type="entry name" value="Toastrack_DUF4097"/>
</dbReference>
<keyword evidence="2" id="KW-0472">Membrane</keyword>
<sequence>MKKRWKIFWIVCGSMFLIGIICCSVSWGMGTSLTDIAHQFPHGISWVSEDKTYGDPDDDDDDDIDDDQEEDNETDTDDDQDEQKQEETVQAQEKANMKDATGVIEGNGKATYQNIHEIKSTMREGRIHLKTQSDTDEITVESKDTHEKLGFCAFAKNGTLYLTSNKKIKRIKNIGKGTITVTLPKDMELEKAELDLKAGELRAEQIFAKDLEVNAGAGEVNILEFAAEKAEFKCGAGSITATGDAKKKIEADCGVGEINLKIKGKQKDYNYDLDCGIGEIRCGDDSFSGFGREKSIDNGADKKMDIDCGIGSINVAFMEQL</sequence>
<dbReference type="RefSeq" id="WP_055213169.1">
    <property type="nucleotide sequence ID" value="NZ_CYXO01000001.1"/>
</dbReference>
<name>A0A173QYH9_9FIRM</name>
<evidence type="ECO:0000256" key="1">
    <source>
        <dbReference type="SAM" id="MobiDB-lite"/>
    </source>
</evidence>
<evidence type="ECO:0000313" key="4">
    <source>
        <dbReference type="EMBL" id="CUM70690.1"/>
    </source>
</evidence>
<protein>
    <recommendedName>
        <fullName evidence="3">DUF4097 domain-containing protein</fullName>
    </recommendedName>
</protein>
<dbReference type="EMBL" id="CYXO01000001">
    <property type="protein sequence ID" value="CUM70690.1"/>
    <property type="molecule type" value="Genomic_DNA"/>
</dbReference>
<feature type="region of interest" description="Disordered" evidence="1">
    <location>
        <begin position="48"/>
        <end position="105"/>
    </location>
</feature>
<keyword evidence="2" id="KW-0812">Transmembrane</keyword>